<evidence type="ECO:0000256" key="1">
    <source>
        <dbReference type="SAM" id="MobiDB-lite"/>
    </source>
</evidence>
<protein>
    <submittedName>
        <fullName evidence="2">Uncharacterized protein</fullName>
    </submittedName>
</protein>
<accession>A0A1R1PFK6</accession>
<gene>
    <name evidence="2" type="ORF">AX774_g6945</name>
</gene>
<name>A0A1R1PFK6_ZANCU</name>
<sequence length="194" mass="20389">MVNSNQKQFGANRKRIRSYRSRNDEADERAAIGADIWKATAGTAAWNDDRIRGCVDRGVYAVVDRGVGDSRCGRWGVGDASRPDQHGAGGAGGAARLHQAECCVFGRTVAAVAAAYELFQGRGRNQVVGTFEIVGNTGQPTASKCEVGEWRGGYSGNGGDSEYILFIADECVHVDSSAGSGGYYDGDAVDAAEG</sequence>
<evidence type="ECO:0000313" key="2">
    <source>
        <dbReference type="EMBL" id="OMH79642.1"/>
    </source>
</evidence>
<dbReference type="EMBL" id="LSSK01001474">
    <property type="protein sequence ID" value="OMH79642.1"/>
    <property type="molecule type" value="Genomic_DNA"/>
</dbReference>
<feature type="region of interest" description="Disordered" evidence="1">
    <location>
        <begin position="1"/>
        <end position="22"/>
    </location>
</feature>
<proteinExistence type="predicted"/>
<dbReference type="AlphaFoldDB" id="A0A1R1PFK6"/>
<evidence type="ECO:0000313" key="3">
    <source>
        <dbReference type="Proteomes" id="UP000188320"/>
    </source>
</evidence>
<reference evidence="3" key="1">
    <citation type="submission" date="2017-01" db="EMBL/GenBank/DDBJ databases">
        <authorList>
            <person name="Wang Y."/>
            <person name="White M."/>
            <person name="Kvist S."/>
            <person name="Moncalvo J.-M."/>
        </authorList>
    </citation>
    <scope>NUCLEOTIDE SEQUENCE [LARGE SCALE GENOMIC DNA]</scope>
    <source>
        <strain evidence="3">COL-18-3</strain>
    </source>
</reference>
<keyword evidence="3" id="KW-1185">Reference proteome</keyword>
<dbReference type="Proteomes" id="UP000188320">
    <property type="component" value="Unassembled WGS sequence"/>
</dbReference>
<organism evidence="2 3">
    <name type="scientific">Zancudomyces culisetae</name>
    <name type="common">Gut fungus</name>
    <name type="synonym">Smittium culisetae</name>
    <dbReference type="NCBI Taxonomy" id="1213189"/>
    <lineage>
        <taxon>Eukaryota</taxon>
        <taxon>Fungi</taxon>
        <taxon>Fungi incertae sedis</taxon>
        <taxon>Zoopagomycota</taxon>
        <taxon>Kickxellomycotina</taxon>
        <taxon>Harpellomycetes</taxon>
        <taxon>Harpellales</taxon>
        <taxon>Legeriomycetaceae</taxon>
        <taxon>Zancudomyces</taxon>
    </lineage>
</organism>
<comment type="caution">
    <text evidence="2">The sequence shown here is derived from an EMBL/GenBank/DDBJ whole genome shotgun (WGS) entry which is preliminary data.</text>
</comment>